<organism evidence="1">
    <name type="scientific">Siphoviridae sp. ctUM413</name>
    <dbReference type="NCBI Taxonomy" id="2827879"/>
    <lineage>
        <taxon>Viruses</taxon>
        <taxon>Duplodnaviria</taxon>
        <taxon>Heunggongvirae</taxon>
        <taxon>Uroviricota</taxon>
        <taxon>Caudoviricetes</taxon>
    </lineage>
</organism>
<sequence>MSKRDKLIKELENSPLNVRFETLKGLLEGAGYVASNNGSSHWQFRKSGCETITIPYKRPIKPIYVKMTLKAIKEEK</sequence>
<name>A0A8S5T9M7_9CAUD</name>
<dbReference type="EMBL" id="BK032781">
    <property type="protein sequence ID" value="DAF60028.1"/>
    <property type="molecule type" value="Genomic_DNA"/>
</dbReference>
<accession>A0A8S5T9M7</accession>
<protein>
    <submittedName>
        <fullName evidence="1">HICA protein</fullName>
    </submittedName>
</protein>
<proteinExistence type="predicted"/>
<reference evidence="1" key="1">
    <citation type="journal article" date="2021" name="Proc. Natl. Acad. Sci. U.S.A.">
        <title>A Catalog of Tens of Thousands of Viruses from Human Metagenomes Reveals Hidden Associations with Chronic Diseases.</title>
        <authorList>
            <person name="Tisza M.J."/>
            <person name="Buck C.B."/>
        </authorList>
    </citation>
    <scope>NUCLEOTIDE SEQUENCE</scope>
    <source>
        <strain evidence="1">CtUM413</strain>
    </source>
</reference>
<evidence type="ECO:0000313" key="1">
    <source>
        <dbReference type="EMBL" id="DAF60028.1"/>
    </source>
</evidence>
<dbReference type="SUPFAM" id="SSF54786">
    <property type="entry name" value="YcfA/nrd intein domain"/>
    <property type="match status" value="1"/>
</dbReference>